<name>A0A3S0JYK7_9BACI</name>
<dbReference type="OrthoDB" id="9812495at2"/>
<dbReference type="AlphaFoldDB" id="A0A3S0JYK7"/>
<dbReference type="PROSITE" id="PS50943">
    <property type="entry name" value="HTH_CROC1"/>
    <property type="match status" value="1"/>
</dbReference>
<keyword evidence="5" id="KW-1185">Reference proteome</keyword>
<evidence type="ECO:0000313" key="5">
    <source>
        <dbReference type="Proteomes" id="UP000276349"/>
    </source>
</evidence>
<protein>
    <submittedName>
        <fullName evidence="4">XRE family transcriptional regulator</fullName>
    </submittedName>
</protein>
<dbReference type="GO" id="GO:0003677">
    <property type="term" value="F:DNA binding"/>
    <property type="evidence" value="ECO:0007669"/>
    <property type="project" value="UniProtKB-KW"/>
</dbReference>
<dbReference type="EMBL" id="RXNR01000008">
    <property type="protein sequence ID" value="RTQ95052.1"/>
    <property type="molecule type" value="Genomic_DNA"/>
</dbReference>
<dbReference type="InterPro" id="IPR010982">
    <property type="entry name" value="Lambda_DNA-bd_dom_sf"/>
</dbReference>
<dbReference type="CDD" id="cd00093">
    <property type="entry name" value="HTH_XRE"/>
    <property type="match status" value="1"/>
</dbReference>
<feature type="transmembrane region" description="Helical" evidence="2">
    <location>
        <begin position="93"/>
        <end position="113"/>
    </location>
</feature>
<dbReference type="RefSeq" id="WP_126293046.1">
    <property type="nucleotide sequence ID" value="NZ_CP185866.1"/>
</dbReference>
<dbReference type="PANTHER" id="PTHR46558">
    <property type="entry name" value="TRACRIPTIONAL REGULATORY PROTEIN-RELATED-RELATED"/>
    <property type="match status" value="1"/>
</dbReference>
<dbReference type="PANTHER" id="PTHR46558:SF4">
    <property type="entry name" value="DNA-BIDING PHAGE PROTEIN"/>
    <property type="match status" value="1"/>
</dbReference>
<feature type="transmembrane region" description="Helical" evidence="2">
    <location>
        <begin position="145"/>
        <end position="162"/>
    </location>
</feature>
<gene>
    <name evidence="4" type="ORF">EKG35_04050</name>
</gene>
<proteinExistence type="predicted"/>
<keyword evidence="1" id="KW-0238">DNA-binding</keyword>
<feature type="domain" description="HTH cro/C1-type" evidence="3">
    <location>
        <begin position="11"/>
        <end position="65"/>
    </location>
</feature>
<dbReference type="Pfam" id="PF01381">
    <property type="entry name" value="HTH_3"/>
    <property type="match status" value="1"/>
</dbReference>
<dbReference type="Gene3D" id="1.10.260.40">
    <property type="entry name" value="lambda repressor-like DNA-binding domains"/>
    <property type="match status" value="1"/>
</dbReference>
<dbReference type="SUPFAM" id="SSF47413">
    <property type="entry name" value="lambda repressor-like DNA-binding domains"/>
    <property type="match status" value="1"/>
</dbReference>
<evidence type="ECO:0000256" key="2">
    <source>
        <dbReference type="SAM" id="Phobius"/>
    </source>
</evidence>
<dbReference type="SMART" id="SM00530">
    <property type="entry name" value="HTH_XRE"/>
    <property type="match status" value="1"/>
</dbReference>
<comment type="caution">
    <text evidence="4">The sequence shown here is derived from an EMBL/GenBank/DDBJ whole genome shotgun (WGS) entry which is preliminary data.</text>
</comment>
<evidence type="ECO:0000313" key="4">
    <source>
        <dbReference type="EMBL" id="RTQ95052.1"/>
    </source>
</evidence>
<organism evidence="4 5">
    <name type="scientific">Lysinibacillus telephonicus</name>
    <dbReference type="NCBI Taxonomy" id="1714840"/>
    <lineage>
        <taxon>Bacteria</taxon>
        <taxon>Bacillati</taxon>
        <taxon>Bacillota</taxon>
        <taxon>Bacilli</taxon>
        <taxon>Bacillales</taxon>
        <taxon>Bacillaceae</taxon>
        <taxon>Lysinibacillus</taxon>
    </lineage>
</organism>
<dbReference type="InterPro" id="IPR001387">
    <property type="entry name" value="Cro/C1-type_HTH"/>
</dbReference>
<dbReference type="Proteomes" id="UP000276349">
    <property type="component" value="Unassembled WGS sequence"/>
</dbReference>
<reference evidence="4 5" key="1">
    <citation type="submission" date="2018-12" db="EMBL/GenBank/DDBJ databases">
        <authorList>
            <person name="Yu L."/>
        </authorList>
    </citation>
    <scope>NUCLEOTIDE SEQUENCE [LARGE SCALE GENOMIC DNA]</scope>
    <source>
        <strain evidence="4 5">S5H2222</strain>
    </source>
</reference>
<accession>A0A3S0JYK7</accession>
<evidence type="ECO:0000256" key="1">
    <source>
        <dbReference type="ARBA" id="ARBA00023125"/>
    </source>
</evidence>
<evidence type="ECO:0000259" key="3">
    <source>
        <dbReference type="PROSITE" id="PS50943"/>
    </source>
</evidence>
<keyword evidence="2" id="KW-0812">Transmembrane</keyword>
<keyword evidence="2" id="KW-0472">Membrane</keyword>
<sequence length="184" mass="21257">MENKMKFGQFIAKKRKEQQMTQKDFASSLYVTESAVSKWERGVSYPDISLVSEICRVLQITEHELITASEDYHQRQLEKRGNYFLNIVKTYSAILYGAYLISLLACFIVNLVIEHKLDWFYIVLTAELLAFSLLNLPLIVSKRKGLFTVLGSFISLNLLLLVCSCTREETGLLLHLYVHLHFMP</sequence>
<feature type="transmembrane region" description="Helical" evidence="2">
    <location>
        <begin position="119"/>
        <end position="138"/>
    </location>
</feature>
<keyword evidence="2" id="KW-1133">Transmembrane helix</keyword>